<evidence type="ECO:0000256" key="2">
    <source>
        <dbReference type="ARBA" id="ARBA00023136"/>
    </source>
</evidence>
<dbReference type="PROSITE" id="PS51257">
    <property type="entry name" value="PROKAR_LIPOPROTEIN"/>
    <property type="match status" value="1"/>
</dbReference>
<dbReference type="InterPro" id="IPR036737">
    <property type="entry name" value="OmpA-like_sf"/>
</dbReference>
<dbReference type="Pfam" id="PF00691">
    <property type="entry name" value="OmpA"/>
    <property type="match status" value="1"/>
</dbReference>
<dbReference type="InterPro" id="IPR006664">
    <property type="entry name" value="OMP_bac"/>
</dbReference>
<keyword evidence="3" id="KW-0998">Cell outer membrane</keyword>
<evidence type="ECO:0000313" key="8">
    <source>
        <dbReference type="Proteomes" id="UP001525890"/>
    </source>
</evidence>
<dbReference type="EMBL" id="JAMXFF010000091">
    <property type="protein sequence ID" value="MCT7970343.1"/>
    <property type="molecule type" value="Genomic_DNA"/>
</dbReference>
<keyword evidence="2 4" id="KW-0472">Membrane</keyword>
<gene>
    <name evidence="7" type="ORF">NG799_28920</name>
</gene>
<proteinExistence type="predicted"/>
<feature type="compositionally biased region" description="Polar residues" evidence="5">
    <location>
        <begin position="280"/>
        <end position="301"/>
    </location>
</feature>
<keyword evidence="8" id="KW-1185">Reference proteome</keyword>
<dbReference type="PRINTS" id="PR01021">
    <property type="entry name" value="OMPADOMAIN"/>
</dbReference>
<protein>
    <submittedName>
        <fullName evidence="7">OmpA family protein</fullName>
    </submittedName>
</protein>
<dbReference type="SUPFAM" id="SSF103088">
    <property type="entry name" value="OmpA-like"/>
    <property type="match status" value="1"/>
</dbReference>
<dbReference type="InterPro" id="IPR006665">
    <property type="entry name" value="OmpA-like"/>
</dbReference>
<dbReference type="Proteomes" id="UP001525890">
    <property type="component" value="Unassembled WGS sequence"/>
</dbReference>
<comment type="caution">
    <text evidence="7">The sequence shown here is derived from an EMBL/GenBank/DDBJ whole genome shotgun (WGS) entry which is preliminary data.</text>
</comment>
<feature type="compositionally biased region" description="Polar residues" evidence="5">
    <location>
        <begin position="131"/>
        <end position="147"/>
    </location>
</feature>
<sequence>MHLEIKRLQVAIASSLLLIGTACQNRYQNLPKVTTFEIVPVPVTQLEIETIEEVTASTFDVESPTTTTTTVDPSLVSETQTVESAPPSSSTSVESTTLSSSTSVETATPPSSTSVQTTPEPSSTSVQTTPKPSSATTETLPPATSVQVEPPPAPTVGTTEEDPTDSTRIMVETVLPTPVEVEQTLTELNAETTIEGIKFNLSDNILFEFDKYHVRAAAKPTLEKVNQVLTHFKDAQILIHGHTDSKGTDEYNIKLSQNRAAAVKYYFVNIFQAEPTRIQTQGLGKSQPIAPNTNPDGSDNPQGREKNRRVEFTIQTETRTVEIAPNSDPFGEAVKKATSAATLTQAAKTPEQWLQVAKQWQEAIAFMQVVPQNSANYATAQQKVGEYQNNLNYARQNAGLR</sequence>
<evidence type="ECO:0000256" key="4">
    <source>
        <dbReference type="PROSITE-ProRule" id="PRU00473"/>
    </source>
</evidence>
<organism evidence="7 8">
    <name type="scientific">Laspinema palackyanum D2a</name>
    <dbReference type="NCBI Taxonomy" id="2953684"/>
    <lineage>
        <taxon>Bacteria</taxon>
        <taxon>Bacillati</taxon>
        <taxon>Cyanobacteriota</taxon>
        <taxon>Cyanophyceae</taxon>
        <taxon>Oscillatoriophycideae</taxon>
        <taxon>Oscillatoriales</taxon>
        <taxon>Laspinemataceae</taxon>
        <taxon>Laspinema</taxon>
        <taxon>Laspinema palackyanum</taxon>
    </lineage>
</organism>
<dbReference type="PANTHER" id="PTHR30329:SF21">
    <property type="entry name" value="LIPOPROTEIN YIAD-RELATED"/>
    <property type="match status" value="1"/>
</dbReference>
<evidence type="ECO:0000256" key="3">
    <source>
        <dbReference type="ARBA" id="ARBA00023237"/>
    </source>
</evidence>
<dbReference type="PANTHER" id="PTHR30329">
    <property type="entry name" value="STATOR ELEMENT OF FLAGELLAR MOTOR COMPLEX"/>
    <property type="match status" value="1"/>
</dbReference>
<evidence type="ECO:0000256" key="1">
    <source>
        <dbReference type="ARBA" id="ARBA00004442"/>
    </source>
</evidence>
<feature type="domain" description="OmpA-like" evidence="6">
    <location>
        <begin position="195"/>
        <end position="318"/>
    </location>
</feature>
<evidence type="ECO:0000313" key="7">
    <source>
        <dbReference type="EMBL" id="MCT7970343.1"/>
    </source>
</evidence>
<name>A0ABT2N005_9CYAN</name>
<evidence type="ECO:0000256" key="5">
    <source>
        <dbReference type="SAM" id="MobiDB-lite"/>
    </source>
</evidence>
<accession>A0ABT2N005</accession>
<evidence type="ECO:0000259" key="6">
    <source>
        <dbReference type="PROSITE" id="PS51123"/>
    </source>
</evidence>
<feature type="compositionally biased region" description="Low complexity" evidence="5">
    <location>
        <begin position="81"/>
        <end position="130"/>
    </location>
</feature>
<dbReference type="PROSITE" id="PS51123">
    <property type="entry name" value="OMPA_2"/>
    <property type="match status" value="1"/>
</dbReference>
<comment type="subcellular location">
    <subcellularLocation>
        <location evidence="1">Cell outer membrane</location>
    </subcellularLocation>
</comment>
<dbReference type="InterPro" id="IPR050330">
    <property type="entry name" value="Bact_OuterMem_StrucFunc"/>
</dbReference>
<feature type="region of interest" description="Disordered" evidence="5">
    <location>
        <begin position="280"/>
        <end position="308"/>
    </location>
</feature>
<dbReference type="RefSeq" id="WP_368009759.1">
    <property type="nucleotide sequence ID" value="NZ_JAMXFF010000091.1"/>
</dbReference>
<dbReference type="Gene3D" id="3.30.1330.60">
    <property type="entry name" value="OmpA-like domain"/>
    <property type="match status" value="1"/>
</dbReference>
<feature type="region of interest" description="Disordered" evidence="5">
    <location>
        <begin position="59"/>
        <end position="167"/>
    </location>
</feature>
<dbReference type="CDD" id="cd07185">
    <property type="entry name" value="OmpA_C-like"/>
    <property type="match status" value="1"/>
</dbReference>
<reference evidence="7 8" key="1">
    <citation type="journal article" date="2022" name="Front. Microbiol.">
        <title>High genomic differentiation and limited gene flow indicate recent cryptic speciation within the genus Laspinema (cyanobacteria).</title>
        <authorList>
            <person name="Stanojkovic A."/>
            <person name="Skoupy S."/>
            <person name="Skaloud P."/>
            <person name="Dvorak P."/>
        </authorList>
    </citation>
    <scope>NUCLEOTIDE SEQUENCE [LARGE SCALE GENOMIC DNA]</scope>
    <source>
        <strain evidence="7 8">D2a</strain>
    </source>
</reference>